<keyword evidence="1" id="KW-1133">Transmembrane helix</keyword>
<feature type="transmembrane region" description="Helical" evidence="1">
    <location>
        <begin position="44"/>
        <end position="68"/>
    </location>
</feature>
<keyword evidence="1" id="KW-0472">Membrane</keyword>
<organism evidence="2">
    <name type="scientific">uncultured Dysgonomonas sp</name>
    <dbReference type="NCBI Taxonomy" id="206096"/>
    <lineage>
        <taxon>Bacteria</taxon>
        <taxon>Pseudomonadati</taxon>
        <taxon>Bacteroidota</taxon>
        <taxon>Bacteroidia</taxon>
        <taxon>Bacteroidales</taxon>
        <taxon>Dysgonomonadaceae</taxon>
        <taxon>Dysgonomonas</taxon>
        <taxon>environmental samples</taxon>
    </lineage>
</organism>
<dbReference type="AlphaFoldDB" id="A0A212JIR9"/>
<reference evidence="2" key="1">
    <citation type="submission" date="2016-04" db="EMBL/GenBank/DDBJ databases">
        <authorList>
            <person name="Evans L.H."/>
            <person name="Alamgir A."/>
            <person name="Owens N."/>
            <person name="Weber N.D."/>
            <person name="Virtaneva K."/>
            <person name="Barbian K."/>
            <person name="Babar A."/>
            <person name="Rosenke K."/>
        </authorList>
    </citation>
    <scope>NUCLEOTIDE SEQUENCE</scope>
    <source>
        <strain evidence="2">86-2</strain>
    </source>
</reference>
<evidence type="ECO:0000313" key="2">
    <source>
        <dbReference type="EMBL" id="SBV99324.1"/>
    </source>
</evidence>
<name>A0A212JIR9_9BACT</name>
<protein>
    <submittedName>
        <fullName evidence="2">Uncharacterized protein</fullName>
    </submittedName>
</protein>
<keyword evidence="1" id="KW-0812">Transmembrane</keyword>
<accession>A0A212JIR9</accession>
<feature type="transmembrane region" description="Helical" evidence="1">
    <location>
        <begin position="14"/>
        <end position="32"/>
    </location>
</feature>
<sequence length="76" mass="8747">METLYELCTWFLEALVYIILTVITISSLLIMIQGIRQHPINKKYVIIGGIIFSIIAINAIYWGIYFLIEGDLIINI</sequence>
<evidence type="ECO:0000256" key="1">
    <source>
        <dbReference type="SAM" id="Phobius"/>
    </source>
</evidence>
<gene>
    <name evidence="2" type="ORF">KL86DYS2_11629</name>
</gene>
<dbReference type="EMBL" id="FLUL01000001">
    <property type="protein sequence ID" value="SBV99324.1"/>
    <property type="molecule type" value="Genomic_DNA"/>
</dbReference>
<proteinExistence type="predicted"/>